<name>A0A164P6F9_BACCE</name>
<feature type="transmembrane region" description="Helical" evidence="1">
    <location>
        <begin position="6"/>
        <end position="26"/>
    </location>
</feature>
<gene>
    <name evidence="2" type="ORF">B4088_2440</name>
</gene>
<organism evidence="2 3">
    <name type="scientific">Bacillus cereus</name>
    <dbReference type="NCBI Taxonomy" id="1396"/>
    <lineage>
        <taxon>Bacteria</taxon>
        <taxon>Bacillati</taxon>
        <taxon>Bacillota</taxon>
        <taxon>Bacilli</taxon>
        <taxon>Bacillales</taxon>
        <taxon>Bacillaceae</taxon>
        <taxon>Bacillus</taxon>
        <taxon>Bacillus cereus group</taxon>
    </lineage>
</organism>
<reference evidence="2 3" key="1">
    <citation type="submission" date="2015-09" db="EMBL/GenBank/DDBJ databases">
        <title>Bacillus cereus food isolates.</title>
        <authorList>
            <person name="Boekhorst J."/>
        </authorList>
    </citation>
    <scope>NUCLEOTIDE SEQUENCE [LARGE SCALE GENOMIC DNA]</scope>
    <source>
        <strain evidence="2 3">B4088</strain>
    </source>
</reference>
<dbReference type="Proteomes" id="UP000076482">
    <property type="component" value="Unassembled WGS sequence"/>
</dbReference>
<keyword evidence="1" id="KW-1133">Transmembrane helix</keyword>
<protein>
    <recommendedName>
        <fullName evidence="4">DUF948 domain-containing protein</fullName>
    </recommendedName>
</protein>
<evidence type="ECO:0000313" key="2">
    <source>
        <dbReference type="EMBL" id="KZD66324.1"/>
    </source>
</evidence>
<dbReference type="EMBL" id="LJKE01000043">
    <property type="protein sequence ID" value="KZD66324.1"/>
    <property type="molecule type" value="Genomic_DNA"/>
</dbReference>
<dbReference type="PATRIC" id="fig|1396.535.peg.4400"/>
<evidence type="ECO:0008006" key="4">
    <source>
        <dbReference type="Google" id="ProtNLM"/>
    </source>
</evidence>
<keyword evidence="1" id="KW-0812">Transmembrane</keyword>
<dbReference type="RefSeq" id="WP_063260938.1">
    <property type="nucleotide sequence ID" value="NZ_LJKE01000043.1"/>
</dbReference>
<sequence>MSIYEICAIIGVFVWVVIGWYIIMCFRHLASVMQNSQEIVQKINTETMDRVHRHLEHTESILEQVDKDTVPAVNQIANHVAHTMDATKEMVDSWSNAYQFPKLILKRLSNKMPFLSRLFSKL</sequence>
<evidence type="ECO:0000256" key="1">
    <source>
        <dbReference type="SAM" id="Phobius"/>
    </source>
</evidence>
<evidence type="ECO:0000313" key="3">
    <source>
        <dbReference type="Proteomes" id="UP000076482"/>
    </source>
</evidence>
<proteinExistence type="predicted"/>
<keyword evidence="1" id="KW-0472">Membrane</keyword>
<comment type="caution">
    <text evidence="2">The sequence shown here is derived from an EMBL/GenBank/DDBJ whole genome shotgun (WGS) entry which is preliminary data.</text>
</comment>
<accession>A0A164P6F9</accession>
<dbReference type="AlphaFoldDB" id="A0A164P6F9"/>